<gene>
    <name evidence="2" type="ORF">SAMN02745249_01577</name>
</gene>
<dbReference type="Gene3D" id="3.40.630.30">
    <property type="match status" value="1"/>
</dbReference>
<proteinExistence type="predicted"/>
<dbReference type="SUPFAM" id="SSF55729">
    <property type="entry name" value="Acyl-CoA N-acyltransferases (Nat)"/>
    <property type="match status" value="1"/>
</dbReference>
<keyword evidence="2" id="KW-0689">Ribosomal protein</keyword>
<dbReference type="Proteomes" id="UP000184128">
    <property type="component" value="Unassembled WGS sequence"/>
</dbReference>
<name>A0A1M4Y093_9LACT</name>
<dbReference type="InterPro" id="IPR000182">
    <property type="entry name" value="GNAT_dom"/>
</dbReference>
<dbReference type="Pfam" id="PF13508">
    <property type="entry name" value="Acetyltransf_7"/>
    <property type="match status" value="1"/>
</dbReference>
<sequence length="155" mass="18017">MKKIIIEEVTDKILKETISKEVLLDLPEWFGLPESTEEYIHQVKKQPFWVAKSQKKILGFISMKATSIDCAEIFCMGVKKDFHGKGIGSLLIDALEISAIQKHSYLQVKTVDEGHYKEYDKTIAFYKKRGFKKLEVFPTLWDEWNPCLVMIKKIC</sequence>
<evidence type="ECO:0000313" key="3">
    <source>
        <dbReference type="Proteomes" id="UP000184128"/>
    </source>
</evidence>
<dbReference type="EMBL" id="FQUF01000024">
    <property type="protein sequence ID" value="SHE98912.1"/>
    <property type="molecule type" value="Genomic_DNA"/>
</dbReference>
<dbReference type="RefSeq" id="WP_073298314.1">
    <property type="nucleotide sequence ID" value="NZ_FQUF01000024.1"/>
</dbReference>
<dbReference type="CDD" id="cd04301">
    <property type="entry name" value="NAT_SF"/>
    <property type="match status" value="1"/>
</dbReference>
<dbReference type="InterPro" id="IPR016181">
    <property type="entry name" value="Acyl_CoA_acyltransferase"/>
</dbReference>
<dbReference type="OrthoDB" id="9775804at2"/>
<keyword evidence="3" id="KW-1185">Reference proteome</keyword>
<keyword evidence="2" id="KW-0687">Ribonucleoprotein</keyword>
<feature type="domain" description="N-acetyltransferase" evidence="1">
    <location>
        <begin position="4"/>
        <end position="155"/>
    </location>
</feature>
<dbReference type="PROSITE" id="PS51186">
    <property type="entry name" value="GNAT"/>
    <property type="match status" value="1"/>
</dbReference>
<accession>A0A1M4Y093</accession>
<dbReference type="GO" id="GO:0005840">
    <property type="term" value="C:ribosome"/>
    <property type="evidence" value="ECO:0007669"/>
    <property type="project" value="UniProtKB-KW"/>
</dbReference>
<evidence type="ECO:0000259" key="1">
    <source>
        <dbReference type="PROSITE" id="PS51186"/>
    </source>
</evidence>
<evidence type="ECO:0000313" key="2">
    <source>
        <dbReference type="EMBL" id="SHE98912.1"/>
    </source>
</evidence>
<reference evidence="2 3" key="1">
    <citation type="submission" date="2016-11" db="EMBL/GenBank/DDBJ databases">
        <authorList>
            <person name="Jaros S."/>
            <person name="Januszkiewicz K."/>
            <person name="Wedrychowicz H."/>
        </authorList>
    </citation>
    <scope>NUCLEOTIDE SEQUENCE [LARGE SCALE GENOMIC DNA]</scope>
    <source>
        <strain evidence="2 3">DSM 15692</strain>
    </source>
</reference>
<dbReference type="AlphaFoldDB" id="A0A1M4Y093"/>
<organism evidence="2 3">
    <name type="scientific">Atopostipes suicloacalis DSM 15692</name>
    <dbReference type="NCBI Taxonomy" id="1121025"/>
    <lineage>
        <taxon>Bacteria</taxon>
        <taxon>Bacillati</taxon>
        <taxon>Bacillota</taxon>
        <taxon>Bacilli</taxon>
        <taxon>Lactobacillales</taxon>
        <taxon>Carnobacteriaceae</taxon>
        <taxon>Atopostipes</taxon>
    </lineage>
</organism>
<protein>
    <submittedName>
        <fullName evidence="2">Ribosomal protein S18 acetylase RimI</fullName>
    </submittedName>
</protein>
<dbReference type="GO" id="GO:0016747">
    <property type="term" value="F:acyltransferase activity, transferring groups other than amino-acyl groups"/>
    <property type="evidence" value="ECO:0007669"/>
    <property type="project" value="InterPro"/>
</dbReference>
<dbReference type="STRING" id="1121025.SAMN02745249_01577"/>